<evidence type="ECO:0000313" key="2">
    <source>
        <dbReference type="EMBL" id="CAI9957540.1"/>
    </source>
</evidence>
<evidence type="ECO:0000313" key="3">
    <source>
        <dbReference type="EMBL" id="CAL6005176.1"/>
    </source>
</evidence>
<proteinExistence type="predicted"/>
<comment type="caution">
    <text evidence="2">The sequence shown here is derived from an EMBL/GenBank/DDBJ whole genome shotgun (WGS) entry which is preliminary data.</text>
</comment>
<dbReference type="EMBL" id="CAXDID020000050">
    <property type="protein sequence ID" value="CAL6005176.1"/>
    <property type="molecule type" value="Genomic_DNA"/>
</dbReference>
<reference evidence="2" key="1">
    <citation type="submission" date="2023-06" db="EMBL/GenBank/DDBJ databases">
        <authorList>
            <person name="Kurt Z."/>
        </authorList>
    </citation>
    <scope>NUCLEOTIDE SEQUENCE</scope>
</reference>
<protein>
    <submittedName>
        <fullName evidence="3">Hypothetical_protein</fullName>
    </submittedName>
</protein>
<accession>A0AA86QF56</accession>
<organism evidence="2">
    <name type="scientific">Hexamita inflata</name>
    <dbReference type="NCBI Taxonomy" id="28002"/>
    <lineage>
        <taxon>Eukaryota</taxon>
        <taxon>Metamonada</taxon>
        <taxon>Diplomonadida</taxon>
        <taxon>Hexamitidae</taxon>
        <taxon>Hexamitinae</taxon>
        <taxon>Hexamita</taxon>
    </lineage>
</organism>
<evidence type="ECO:0000313" key="4">
    <source>
        <dbReference type="Proteomes" id="UP001642409"/>
    </source>
</evidence>
<keyword evidence="1" id="KW-1133">Transmembrane helix</keyword>
<dbReference type="EMBL" id="CATOUU010000889">
    <property type="protein sequence ID" value="CAI9957540.1"/>
    <property type="molecule type" value="Genomic_DNA"/>
</dbReference>
<dbReference type="AlphaFoldDB" id="A0AA86QF56"/>
<dbReference type="Proteomes" id="UP001642409">
    <property type="component" value="Unassembled WGS sequence"/>
</dbReference>
<name>A0AA86QF56_9EUKA</name>
<keyword evidence="1" id="KW-0472">Membrane</keyword>
<evidence type="ECO:0000256" key="1">
    <source>
        <dbReference type="SAM" id="Phobius"/>
    </source>
</evidence>
<feature type="transmembrane region" description="Helical" evidence="1">
    <location>
        <begin position="194"/>
        <end position="215"/>
    </location>
</feature>
<keyword evidence="1" id="KW-0812">Transmembrane</keyword>
<reference evidence="3 4" key="2">
    <citation type="submission" date="2024-07" db="EMBL/GenBank/DDBJ databases">
        <authorList>
            <person name="Akdeniz Z."/>
        </authorList>
    </citation>
    <scope>NUCLEOTIDE SEQUENCE [LARGE SCALE GENOMIC DNA]</scope>
</reference>
<keyword evidence="4" id="KW-1185">Reference proteome</keyword>
<gene>
    <name evidence="3" type="ORF">HINF_LOCUS19243</name>
    <name evidence="2" type="ORF">HINF_LOCUS45185</name>
</gene>
<sequence>MDRIKQNTNLIQYNYLKQLSKQTVSHSQTVQYIQNSYEQFTVYSKQIILQDCTIIGESQWFICESLTIQFTGSLNLDWLSQDKFSNICLKITELAPDFLFKLREFSWHIIVQHVDILESVVNLQQINFNFPKLTLVQCQLYNQASSLMKVDDLIIRNSELRTELRNQNTHKQKPYCLRITLTGRTSVSTDTFALYMKLFSMIFQVLIIQIFWNAFRALIYRFQLLKYTNSTITGIMPTEFRLCSSKIFWKLKLIMNRRFQHSIQMKRKRTESLVSRNKLSKLNVKYRFNTKN</sequence>